<accession>A0A1V8YKS0</accession>
<gene>
    <name evidence="1" type="ORF">BH747_12920</name>
</gene>
<organism evidence="1 2">
    <name type="scientific">Enterococcus villorum</name>
    <dbReference type="NCBI Taxonomy" id="112904"/>
    <lineage>
        <taxon>Bacteria</taxon>
        <taxon>Bacillati</taxon>
        <taxon>Bacillota</taxon>
        <taxon>Bacilli</taxon>
        <taxon>Lactobacillales</taxon>
        <taxon>Enterococcaceae</taxon>
        <taxon>Enterococcus</taxon>
    </lineage>
</organism>
<name>A0A1V8YKS0_9ENTE</name>
<protein>
    <submittedName>
        <fullName evidence="1">Uncharacterized protein</fullName>
    </submittedName>
</protein>
<proteinExistence type="predicted"/>
<dbReference type="AlphaFoldDB" id="A0A1V8YKS0"/>
<sequence>MITFSFVWYNIKKGIWKEIVMEAPENKPYVVENLAGKQKKPMAEIEQKEEMDESEKLKLKVKELDEYYHKLYKGFASREEKMKAQDDIIFVKKSIQKIKDDCREKSSFDPFSASKTLKKLGITRLYLETSSPLSEEVDYLIKRTYYGNSFAPFLSSNDSIDAIKGLKDKKLQKKEAVLKKYLKKKKQMMPFDIYKNYSRQYVEVLCEIEIRKAISKKLQELFGISEKELHLKRSLMKIPGVTRIKTEWNSLPYLKKKSSENEQIVQTLQKVQLDLETQAGPSTSGRSNLKKIQKQVPNFHSKEESDERKMLLEIQVPDFKEKEPDEKSVYENVDADGNSIHGSTEIIQPKEKQTKQHLKSILKSVNKKFQETTAKRLSFKEIRTTNKKKGKMLERG</sequence>
<dbReference type="Proteomes" id="UP000192477">
    <property type="component" value="Unassembled WGS sequence"/>
</dbReference>
<comment type="caution">
    <text evidence="1">The sequence shown here is derived from an EMBL/GenBank/DDBJ whole genome shotgun (WGS) entry which is preliminary data.</text>
</comment>
<evidence type="ECO:0000313" key="2">
    <source>
        <dbReference type="Proteomes" id="UP000192477"/>
    </source>
</evidence>
<dbReference type="EMBL" id="MJEA01000021">
    <property type="protein sequence ID" value="OQO68047.1"/>
    <property type="molecule type" value="Genomic_DNA"/>
</dbReference>
<reference evidence="1 2" key="1">
    <citation type="journal article" date="2017" name="BMC Microbiol.">
        <title>Comparative genomics of Enterococcus spp. isolated from bovine feces.</title>
        <authorList>
            <person name="Beukers A.G."/>
            <person name="Zaheer R."/>
            <person name="Goji N."/>
            <person name="Amoako K.K."/>
            <person name="Chaves A.V."/>
            <person name="Ward M.P."/>
            <person name="McAllister T.A."/>
        </authorList>
    </citation>
    <scope>NUCLEOTIDE SEQUENCE [LARGE SCALE GENOMIC DNA]</scope>
    <source>
        <strain evidence="1 2">F1129D 143</strain>
    </source>
</reference>
<evidence type="ECO:0000313" key="1">
    <source>
        <dbReference type="EMBL" id="OQO68047.1"/>
    </source>
</evidence>